<feature type="coiled-coil region" evidence="1">
    <location>
        <begin position="176"/>
        <end position="203"/>
    </location>
</feature>
<feature type="transmembrane region" description="Helical" evidence="3">
    <location>
        <begin position="369"/>
        <end position="393"/>
    </location>
</feature>
<protein>
    <submittedName>
        <fullName evidence="4">Uncharacterized protein</fullName>
    </submittedName>
</protein>
<dbReference type="EMBL" id="JADPUN010000143">
    <property type="protein sequence ID" value="MBF9130019.1"/>
    <property type="molecule type" value="Genomic_DNA"/>
</dbReference>
<evidence type="ECO:0000256" key="1">
    <source>
        <dbReference type="SAM" id="Coils"/>
    </source>
</evidence>
<reference evidence="4 5" key="1">
    <citation type="submission" date="2020-11" db="EMBL/GenBank/DDBJ databases">
        <title>A novel isolate from a Black sea contaminated sediment with potential to produce alkanes: Plantactinospora alkalitolerans sp. nov.</title>
        <authorList>
            <person name="Carro L."/>
            <person name="Veyisoglu A."/>
            <person name="Guven K."/>
            <person name="Schumann P."/>
            <person name="Klenk H.-P."/>
            <person name="Sahin N."/>
        </authorList>
    </citation>
    <scope>NUCLEOTIDE SEQUENCE [LARGE SCALE GENOMIC DNA]</scope>
    <source>
        <strain evidence="4 5">S1510</strain>
    </source>
</reference>
<comment type="caution">
    <text evidence="4">The sequence shown here is derived from an EMBL/GenBank/DDBJ whole genome shotgun (WGS) entry which is preliminary data.</text>
</comment>
<feature type="region of interest" description="Disordered" evidence="2">
    <location>
        <begin position="333"/>
        <end position="359"/>
    </location>
</feature>
<feature type="region of interest" description="Disordered" evidence="2">
    <location>
        <begin position="205"/>
        <end position="252"/>
    </location>
</feature>
<evidence type="ECO:0000313" key="4">
    <source>
        <dbReference type="EMBL" id="MBF9130019.1"/>
    </source>
</evidence>
<keyword evidence="3" id="KW-0472">Membrane</keyword>
<dbReference type="RefSeq" id="WP_196201639.1">
    <property type="nucleotide sequence ID" value="NZ_JADPUN010000143.1"/>
</dbReference>
<evidence type="ECO:0000256" key="3">
    <source>
        <dbReference type="SAM" id="Phobius"/>
    </source>
</evidence>
<keyword evidence="1" id="KW-0175">Coiled coil</keyword>
<evidence type="ECO:0000256" key="2">
    <source>
        <dbReference type="SAM" id="MobiDB-lite"/>
    </source>
</evidence>
<gene>
    <name evidence="4" type="ORF">I0C86_13775</name>
</gene>
<name>A0ABS0GVC4_9ACTN</name>
<organism evidence="4 5">
    <name type="scientific">Plantactinospora alkalitolerans</name>
    <dbReference type="NCBI Taxonomy" id="2789879"/>
    <lineage>
        <taxon>Bacteria</taxon>
        <taxon>Bacillati</taxon>
        <taxon>Actinomycetota</taxon>
        <taxon>Actinomycetes</taxon>
        <taxon>Micromonosporales</taxon>
        <taxon>Micromonosporaceae</taxon>
        <taxon>Plantactinospora</taxon>
    </lineage>
</organism>
<feature type="region of interest" description="Disordered" evidence="2">
    <location>
        <begin position="128"/>
        <end position="173"/>
    </location>
</feature>
<keyword evidence="3" id="KW-1133">Transmembrane helix</keyword>
<keyword evidence="5" id="KW-1185">Reference proteome</keyword>
<dbReference type="Proteomes" id="UP000638560">
    <property type="component" value="Unassembled WGS sequence"/>
</dbReference>
<sequence>MTADDGAALLPGQLQTERHRLVPRTKIISESEEKYGSEDVANYLLAVRDEVEARLDDVDTWSKLAQLLRRKVNMNRGHDALRKTLSRHFTLESKGPPWQTAMLVVRYIVEPDRRMEVEARFADLYEAARGERPNGTPPGPVSVAPSIDPADTTPVDAADDSGPDSIAAPDPREVRIAELTSRNTQLEQMMATAQEDLARLRADLPRPNGARTQPPGQRTDGVPRQQNRPTRPITTVAPQPTPPPIGVVPTTGPSLNRAERDDLEMFWLGSVWTDLRGLTDHRTDSDVRSLRLLPDIPNTMSLSDAPDPEDGALAGQFGEIAARLRDDGLRGEALDLQPDTTPAPRHPRDAVPADTGTVPREWTSRGPRWFYLLLTGLAALGFCVVVFISIVCIPNRDAADHDSRDRRTTREGEESL</sequence>
<accession>A0ABS0GVC4</accession>
<keyword evidence="3" id="KW-0812">Transmembrane</keyword>
<evidence type="ECO:0000313" key="5">
    <source>
        <dbReference type="Proteomes" id="UP000638560"/>
    </source>
</evidence>
<proteinExistence type="predicted"/>